<keyword evidence="4" id="KW-1185">Reference proteome</keyword>
<comment type="caution">
    <text evidence="3">The sequence shown here is derived from an EMBL/GenBank/DDBJ whole genome shotgun (WGS) entry which is preliminary data.</text>
</comment>
<feature type="domain" description="Formyl transferase N-terminal" evidence="1">
    <location>
        <begin position="65"/>
        <end position="164"/>
    </location>
</feature>
<dbReference type="GO" id="GO:0016740">
    <property type="term" value="F:transferase activity"/>
    <property type="evidence" value="ECO:0007669"/>
    <property type="project" value="UniProtKB-KW"/>
</dbReference>
<feature type="domain" description="Formyl transferase C-terminal" evidence="2">
    <location>
        <begin position="193"/>
        <end position="269"/>
    </location>
</feature>
<evidence type="ECO:0000259" key="1">
    <source>
        <dbReference type="Pfam" id="PF00551"/>
    </source>
</evidence>
<gene>
    <name evidence="3" type="ORF">K9B37_04040</name>
</gene>
<evidence type="ECO:0000313" key="3">
    <source>
        <dbReference type="EMBL" id="MBZ6075467.1"/>
    </source>
</evidence>
<dbReference type="Gene3D" id="3.40.50.12230">
    <property type="match status" value="1"/>
</dbReference>
<sequence>MRFAFAGIDFLGDVFETFLNKGWEPLKLFSRPCDGIYDFNDMTVARARSLKVPVQFSRLVPADFAQLKALRCDALIVAGYPWLIRGWETHLPYAVNFHPSPLPEGRGPYPLFQAILDGVPEWGVTAHALRPSFDTGPIVAQDLFRLDPDENHDRLLAKCQMSAKRLAYRLAGDLPQLWKEAQPQGPGSYWPRMSQIQRTLDWNRSVDEILRTMRAFGSIETFAQINSRFIYVWEGSGWREAHGHKPGTLVHRHRQHLVIAARDGFIQLTGWSSYAPQGPRHRD</sequence>
<accession>A0ABS7VJ02</accession>
<evidence type="ECO:0000313" key="4">
    <source>
        <dbReference type="Proteomes" id="UP000704176"/>
    </source>
</evidence>
<organism evidence="3 4">
    <name type="scientific">Microvirga puerhi</name>
    <dbReference type="NCBI Taxonomy" id="2876078"/>
    <lineage>
        <taxon>Bacteria</taxon>
        <taxon>Pseudomonadati</taxon>
        <taxon>Pseudomonadota</taxon>
        <taxon>Alphaproteobacteria</taxon>
        <taxon>Hyphomicrobiales</taxon>
        <taxon>Methylobacteriaceae</taxon>
        <taxon>Microvirga</taxon>
    </lineage>
</organism>
<dbReference type="PANTHER" id="PTHR11138:SF5">
    <property type="entry name" value="METHIONYL-TRNA FORMYLTRANSFERASE, MITOCHONDRIAL"/>
    <property type="match status" value="1"/>
</dbReference>
<dbReference type="InterPro" id="IPR011034">
    <property type="entry name" value="Formyl_transferase-like_C_sf"/>
</dbReference>
<keyword evidence="3" id="KW-0808">Transferase</keyword>
<dbReference type="InterPro" id="IPR002376">
    <property type="entry name" value="Formyl_transf_N"/>
</dbReference>
<dbReference type="Proteomes" id="UP000704176">
    <property type="component" value="Unassembled WGS sequence"/>
</dbReference>
<dbReference type="RefSeq" id="WP_224311504.1">
    <property type="nucleotide sequence ID" value="NZ_JAIRBM010000002.1"/>
</dbReference>
<proteinExistence type="predicted"/>
<reference evidence="3 4" key="1">
    <citation type="submission" date="2021-09" db="EMBL/GenBank/DDBJ databases">
        <title>The complete genome sequence of a new microorganism.</title>
        <authorList>
            <person name="Zi Z."/>
        </authorList>
    </citation>
    <scope>NUCLEOTIDE SEQUENCE [LARGE SCALE GENOMIC DNA]</scope>
    <source>
        <strain evidence="3 4">WGZ8</strain>
    </source>
</reference>
<dbReference type="InterPro" id="IPR005793">
    <property type="entry name" value="Formyl_trans_C"/>
</dbReference>
<dbReference type="SUPFAM" id="SSF50486">
    <property type="entry name" value="FMT C-terminal domain-like"/>
    <property type="match status" value="1"/>
</dbReference>
<protein>
    <submittedName>
        <fullName evidence="3">Formyl transferase</fullName>
    </submittedName>
</protein>
<evidence type="ECO:0000259" key="2">
    <source>
        <dbReference type="Pfam" id="PF02911"/>
    </source>
</evidence>
<dbReference type="PANTHER" id="PTHR11138">
    <property type="entry name" value="METHIONYL-TRNA FORMYLTRANSFERASE"/>
    <property type="match status" value="1"/>
</dbReference>
<name>A0ABS7VJ02_9HYPH</name>
<dbReference type="SUPFAM" id="SSF53328">
    <property type="entry name" value="Formyltransferase"/>
    <property type="match status" value="1"/>
</dbReference>
<dbReference type="InterPro" id="IPR036477">
    <property type="entry name" value="Formyl_transf_N_sf"/>
</dbReference>
<dbReference type="Pfam" id="PF00551">
    <property type="entry name" value="Formyl_trans_N"/>
    <property type="match status" value="1"/>
</dbReference>
<dbReference type="Pfam" id="PF02911">
    <property type="entry name" value="Formyl_trans_C"/>
    <property type="match status" value="1"/>
</dbReference>
<dbReference type="EMBL" id="JAIRBM010000002">
    <property type="protein sequence ID" value="MBZ6075467.1"/>
    <property type="molecule type" value="Genomic_DNA"/>
</dbReference>